<feature type="domain" description="1,4-alpha-glucan branching enzyme C-terminal" evidence="8">
    <location>
        <begin position="429"/>
        <end position="528"/>
    </location>
</feature>
<evidence type="ECO:0000313" key="10">
    <source>
        <dbReference type="EMBL" id="PWI56933.1"/>
    </source>
</evidence>
<dbReference type="Gene3D" id="1.20.1430.10">
    <property type="entry name" value="Families 57/38 glycoside transferase, middle domain"/>
    <property type="match status" value="1"/>
</dbReference>
<dbReference type="EMBL" id="MPDK01000022">
    <property type="protein sequence ID" value="PWI56933.1"/>
    <property type="molecule type" value="Genomic_DNA"/>
</dbReference>
<dbReference type="InterPro" id="IPR027291">
    <property type="entry name" value="Glyco_hydro_38_N_sf"/>
</dbReference>
<dbReference type="RefSeq" id="WP_109431261.1">
    <property type="nucleotide sequence ID" value="NZ_MPDK01000022.1"/>
</dbReference>
<dbReference type="AlphaFoldDB" id="A0A2U3D6Q5"/>
<dbReference type="Pfam" id="PF13439">
    <property type="entry name" value="Glyco_transf_4"/>
    <property type="match status" value="1"/>
</dbReference>
<dbReference type="OrthoDB" id="9803279at2"/>
<gene>
    <name evidence="10" type="ORF">BM613_11040</name>
</gene>
<keyword evidence="2 5" id="KW-0119">Carbohydrate metabolism</keyword>
<dbReference type="InterPro" id="IPR004300">
    <property type="entry name" value="Glyco_hydro_57_N"/>
</dbReference>
<dbReference type="GO" id="GO:0003844">
    <property type="term" value="F:1,4-alpha-glucan branching enzyme activity"/>
    <property type="evidence" value="ECO:0007669"/>
    <property type="project" value="InterPro"/>
</dbReference>
<dbReference type="Pfam" id="PF03065">
    <property type="entry name" value="Glyco_hydro_57"/>
    <property type="match status" value="1"/>
</dbReference>
<dbReference type="Pfam" id="PF00534">
    <property type="entry name" value="Glycos_transf_1"/>
    <property type="match status" value="1"/>
</dbReference>
<evidence type="ECO:0000256" key="2">
    <source>
        <dbReference type="ARBA" id="ARBA00023277"/>
    </source>
</evidence>
<dbReference type="CDD" id="cd03801">
    <property type="entry name" value="GT4_PimA-like"/>
    <property type="match status" value="1"/>
</dbReference>
<evidence type="ECO:0000313" key="11">
    <source>
        <dbReference type="Proteomes" id="UP000245380"/>
    </source>
</evidence>
<reference evidence="10 11" key="1">
    <citation type="submission" date="2016-11" db="EMBL/GenBank/DDBJ databases">
        <title>Comparative genomics of Acidibacillus ferroxidans species.</title>
        <authorList>
            <person name="Oliveira G."/>
            <person name="Nunes G."/>
            <person name="Oliveira R."/>
            <person name="Araujo F."/>
            <person name="Salim A."/>
            <person name="Scholte L."/>
            <person name="Morais D."/>
            <person name="Nancucheo I."/>
            <person name="Johnson D.B."/>
            <person name="Grail B."/>
            <person name="Bittencourt J."/>
            <person name="Valadares R."/>
        </authorList>
    </citation>
    <scope>NUCLEOTIDE SEQUENCE [LARGE SCALE GENOMIC DNA]</scope>
    <source>
        <strain evidence="10 11">Y002</strain>
    </source>
</reference>
<dbReference type="InterPro" id="IPR001296">
    <property type="entry name" value="Glyco_trans_1"/>
</dbReference>
<dbReference type="GO" id="GO:0030979">
    <property type="term" value="P:alpha-glucan biosynthetic process"/>
    <property type="evidence" value="ECO:0007669"/>
    <property type="project" value="InterPro"/>
</dbReference>
<feature type="domain" description="Glycosyl transferase family 1" evidence="6">
    <location>
        <begin position="753"/>
        <end position="913"/>
    </location>
</feature>
<dbReference type="SUPFAM" id="SSF88713">
    <property type="entry name" value="Glycoside hydrolase/deacetylase"/>
    <property type="match status" value="1"/>
</dbReference>
<evidence type="ECO:0000259" key="6">
    <source>
        <dbReference type="Pfam" id="PF00534"/>
    </source>
</evidence>
<feature type="binding site" evidence="4">
    <location>
        <position position="241"/>
    </location>
    <ligand>
        <name>substrate</name>
    </ligand>
</feature>
<feature type="active site" description="Proton donor" evidence="3">
    <location>
        <position position="349"/>
    </location>
</feature>
<comment type="caution">
    <text evidence="10">The sequence shown here is derived from an EMBL/GenBank/DDBJ whole genome shotgun (WGS) entry which is preliminary data.</text>
</comment>
<feature type="binding site" evidence="4">
    <location>
        <position position="468"/>
    </location>
    <ligand>
        <name>substrate</name>
    </ligand>
</feature>
<proteinExistence type="inferred from homology"/>
<dbReference type="InterPro" id="IPR028098">
    <property type="entry name" value="Glyco_trans_4-like_N"/>
</dbReference>
<comment type="similarity">
    <text evidence="1 5">Belongs to the glycosyl hydrolase 57 family.</text>
</comment>
<evidence type="ECO:0000256" key="3">
    <source>
        <dbReference type="PIRSR" id="PIRSR640042-1"/>
    </source>
</evidence>
<protein>
    <submittedName>
        <fullName evidence="10">Glycosyl transferase family 1</fullName>
    </submittedName>
</protein>
<name>A0A2U3D6Q5_SULT2</name>
<dbReference type="PANTHER" id="PTHR41695">
    <property type="entry name" value="1,4-ALPHA-GLUCAN BRANCHING ENZYME RV3031-RELATED"/>
    <property type="match status" value="1"/>
</dbReference>
<evidence type="ECO:0000256" key="5">
    <source>
        <dbReference type="RuleBase" id="RU361196"/>
    </source>
</evidence>
<accession>A0A2U3D6Q5</accession>
<dbReference type="Gene3D" id="3.40.50.2000">
    <property type="entry name" value="Glycogen Phosphorylase B"/>
    <property type="match status" value="2"/>
</dbReference>
<feature type="active site" description="Nucleophile" evidence="3">
    <location>
        <position position="189"/>
    </location>
</feature>
<feature type="binding site" evidence="4">
    <location>
        <position position="408"/>
    </location>
    <ligand>
        <name>substrate</name>
    </ligand>
</feature>
<dbReference type="Gene3D" id="3.20.110.10">
    <property type="entry name" value="Glycoside hydrolase 38, N terminal domain"/>
    <property type="match status" value="1"/>
</dbReference>
<dbReference type="InterPro" id="IPR028995">
    <property type="entry name" value="Glyco_hydro_57/38_cen_sf"/>
</dbReference>
<feature type="domain" description="Glycosyltransferase subfamily 4-like N-terminal" evidence="9">
    <location>
        <begin position="564"/>
        <end position="738"/>
    </location>
</feature>
<dbReference type="CDD" id="cd10792">
    <property type="entry name" value="GH57N_AmyC_like"/>
    <property type="match status" value="1"/>
</dbReference>
<evidence type="ECO:0000256" key="4">
    <source>
        <dbReference type="PIRSR" id="PIRSR640042-2"/>
    </source>
</evidence>
<evidence type="ECO:0000259" key="7">
    <source>
        <dbReference type="Pfam" id="PF03065"/>
    </source>
</evidence>
<keyword evidence="10" id="KW-0808">Transferase</keyword>
<dbReference type="InterPro" id="IPR037090">
    <property type="entry name" value="57_glycoside_trans_central"/>
</dbReference>
<evidence type="ECO:0000256" key="1">
    <source>
        <dbReference type="ARBA" id="ARBA00006821"/>
    </source>
</evidence>
<dbReference type="SUPFAM" id="SSF88688">
    <property type="entry name" value="Families 57/38 glycoside transferase middle domain"/>
    <property type="match status" value="1"/>
</dbReference>
<keyword evidence="11" id="KW-1185">Reference proteome</keyword>
<dbReference type="SUPFAM" id="SSF53756">
    <property type="entry name" value="UDP-Glycosyltransferase/glycogen phosphorylase"/>
    <property type="match status" value="1"/>
</dbReference>
<dbReference type="GO" id="GO:0005576">
    <property type="term" value="C:extracellular region"/>
    <property type="evidence" value="ECO:0007669"/>
    <property type="project" value="TreeGrafter"/>
</dbReference>
<dbReference type="Pfam" id="PF09210">
    <property type="entry name" value="BE_C"/>
    <property type="match status" value="1"/>
</dbReference>
<dbReference type="InterPro" id="IPR015293">
    <property type="entry name" value="BE_C"/>
</dbReference>
<evidence type="ECO:0000259" key="8">
    <source>
        <dbReference type="Pfam" id="PF09210"/>
    </source>
</evidence>
<evidence type="ECO:0000259" key="9">
    <source>
        <dbReference type="Pfam" id="PF13439"/>
    </source>
</evidence>
<dbReference type="Proteomes" id="UP000245380">
    <property type="component" value="Unassembled WGS sequence"/>
</dbReference>
<organism evidence="10 11">
    <name type="scientific">Sulfoacidibacillus thermotolerans</name>
    <name type="common">Acidibacillus sulfuroxidans</name>
    <dbReference type="NCBI Taxonomy" id="1765684"/>
    <lineage>
        <taxon>Bacteria</taxon>
        <taxon>Bacillati</taxon>
        <taxon>Bacillota</taxon>
        <taxon>Bacilli</taxon>
        <taxon>Bacillales</taxon>
        <taxon>Alicyclobacillaceae</taxon>
        <taxon>Sulfoacidibacillus</taxon>
    </lineage>
</organism>
<feature type="domain" description="Glycoside hydrolase family 57 N-terminal" evidence="7">
    <location>
        <begin position="8"/>
        <end position="404"/>
    </location>
</feature>
<feature type="binding site" evidence="4">
    <location>
        <position position="258"/>
    </location>
    <ligand>
        <name>substrate</name>
    </ligand>
</feature>
<dbReference type="PANTHER" id="PTHR41695:SF1">
    <property type="entry name" value="1,4-ALPHA-GLUCAN BRANCHING ENZYME TK1436"/>
    <property type="match status" value="1"/>
</dbReference>
<dbReference type="InterPro" id="IPR040042">
    <property type="entry name" value="Branching_enz_MT3115-like"/>
</dbReference>
<sequence>MNQGYVCLVLHAHLPYVRHNEDSHGMEQRWLFEALTESYLPLLRVFDGLIRDGVDFRVTMSVSPTLLSMWTDELLQERYVRHMEQLIAFTEQEINRTRKDDSAFYSLACYYREKFSLLLKDYESCQGNLVERLRALQDLGMIELITSAATHAYLPLVQTREARRAQLRTALDLHTAHFGQRPKGIWLPECGFVPGLDELLRECGIEFFFTDTQGVAMAQPRSVFGTLSPVLTPSGVAAFARDASSAHQVWSSTHGYPGDFSYREYYRDLGFDLPLHQLQSVIHPDGTRVHTGVKYYRITGSERKEPYDPLLAREKAALHAAHFLQTKQQQLAAAKRQMGRSPIVVCPYDAELFGHWWYEGPIWIEQLLRQMSASHVADHGLSIQALTPSEYLRLYADYQVCDLPLSSWGRGGVSDVWLGEDNAWIYPALHVAEHQMIELADRFLEPVAAQEQALNQAARELLLAQSSDWAFIMDNKTVVDYAVRRVKRHVNAFTKLYQMLIEGVLDSEFVHEIAMLDPLFPHIDYRIYRTQGCLVEQPTTPHLSRVHSKRSVWMLTWEYPPLTVGGLARHVYDLSRHLVRAGWEVHVVTAHREDCPYEEMIDGVHVHRVRPLQPDGGHFYHWVFALNLALIDACQAMIERGQRVDVLHAHDWLVSDAARMLKQRLQVPLIATLHATEYGRNHGIYTDLQRKISSIEGQLTTAADRVIVCSQFMKKEVQQVFALPSEKMTVIANGVDAQELMSNVGELEEADRLLAAGKRTILYVGRLVREKGVHLLIAAASRIFTKGSDVQIVILGQGPASEELQAQVRANGLSAQVHFLGFVSDARRNAWLSVAQIAVFPSLYEPFGIVALEAMRFKTPVVAADVGGLCEVVRHEETGLTFYAGNPDSLADQIMRLLDDPELSRRLSERAYEVCLQSYDWQALARRTVAVYEQSMDAITQKEATVG</sequence>
<dbReference type="InterPro" id="IPR011330">
    <property type="entry name" value="Glyco_hydro/deAcase_b/a-brl"/>
</dbReference>